<evidence type="ECO:0000256" key="3">
    <source>
        <dbReference type="SAM" id="Phobius"/>
    </source>
</evidence>
<dbReference type="Pfam" id="PF13365">
    <property type="entry name" value="Trypsin_2"/>
    <property type="match status" value="1"/>
</dbReference>
<comment type="caution">
    <text evidence="5">The sequence shown here is derived from an EMBL/GenBank/DDBJ whole genome shotgun (WGS) entry which is preliminary data.</text>
</comment>
<keyword evidence="3" id="KW-1133">Transmembrane helix</keyword>
<evidence type="ECO:0000256" key="2">
    <source>
        <dbReference type="SAM" id="MobiDB-lite"/>
    </source>
</evidence>
<organism evidence="5 6">
    <name type="scientific">Mycobacterium servetii</name>
    <dbReference type="NCBI Taxonomy" id="3237418"/>
    <lineage>
        <taxon>Bacteria</taxon>
        <taxon>Bacillati</taxon>
        <taxon>Actinomycetota</taxon>
        <taxon>Actinomycetes</taxon>
        <taxon>Mycobacteriales</taxon>
        <taxon>Mycobacteriaceae</taxon>
        <taxon>Mycobacterium</taxon>
    </lineage>
</organism>
<dbReference type="InterPro" id="IPR019734">
    <property type="entry name" value="TPR_rpt"/>
</dbReference>
<dbReference type="PANTHER" id="PTHR43019">
    <property type="entry name" value="SERINE ENDOPROTEASE DEGS"/>
    <property type="match status" value="1"/>
</dbReference>
<dbReference type="PANTHER" id="PTHR43019:SF23">
    <property type="entry name" value="PROTEASE DO-LIKE 5, CHLOROPLASTIC"/>
    <property type="match status" value="1"/>
</dbReference>
<feature type="compositionally biased region" description="Polar residues" evidence="2">
    <location>
        <begin position="235"/>
        <end position="249"/>
    </location>
</feature>
<dbReference type="EMBL" id="JBGEDP010000001">
    <property type="protein sequence ID" value="MEY8018108.1"/>
    <property type="molecule type" value="Genomic_DNA"/>
</dbReference>
<dbReference type="RefSeq" id="WP_369740749.1">
    <property type="nucleotide sequence ID" value="NZ_JBGEDP010000001.1"/>
</dbReference>
<evidence type="ECO:0000256" key="1">
    <source>
        <dbReference type="PROSITE-ProRule" id="PRU00339"/>
    </source>
</evidence>
<dbReference type="PROSITE" id="PS50005">
    <property type="entry name" value="TPR"/>
    <property type="match status" value="1"/>
</dbReference>
<keyword evidence="6" id="KW-1185">Reference proteome</keyword>
<reference evidence="5 6" key="1">
    <citation type="submission" date="2024-08" db="EMBL/GenBank/DDBJ databases">
        <title>Mycobacterium servetensis sp. nov., a novel rapid-growing mycobacterial species recovered from a human patient in Zaragoza, Spain.</title>
        <authorList>
            <person name="Tristancho-Baro A.I."/>
            <person name="Buenestado-Serrano S."/>
            <person name="Garcia De Viedma D."/>
            <person name="Milagro-Beamonte A."/>
            <person name="Burillo N."/>
            <person name="Sanz S."/>
            <person name="Lopez-Calleja A.I."/>
            <person name="Penas-Utrilla D."/>
            <person name="Guardingo M."/>
            <person name="Garcia M.J."/>
            <person name="Vinuelas-Bayon J."/>
        </authorList>
    </citation>
    <scope>NUCLEOTIDE SEQUENCE [LARGE SCALE GENOMIC DNA]</scope>
    <source>
        <strain evidence="6">HUMS_12744610</strain>
    </source>
</reference>
<gene>
    <name evidence="5" type="ORF">AB8998_25665</name>
</gene>
<feature type="signal peptide" evidence="4">
    <location>
        <begin position="1"/>
        <end position="25"/>
    </location>
</feature>
<proteinExistence type="predicted"/>
<feature type="chain" id="PRO_5046790022" evidence="4">
    <location>
        <begin position="26"/>
        <end position="492"/>
    </location>
</feature>
<feature type="repeat" description="TPR" evidence="1">
    <location>
        <begin position="317"/>
        <end position="350"/>
    </location>
</feature>
<sequence>MPMLRWGRTLAVTSAAALAVMTAPAGIASAEGGRPQANPQERAAAIIRPAVMYLSGQAYGQVRLPNGQLLSQFGEGSNIPFTATWFCTAFIVNPDGWAATSGHCVDPDNVKDLILKRAANEYVIQYPDSPVGQNPAAIFQWLRQNAKVEGVAPDRGPQPALTLVYGSGNRVAGKLLANVVDFRPIVKGDVALLKVEKHNLPSSELAADADVSIGTTILAVGYPESTKRITDPSLDPTNKSGTVSKKSSMGSVPQYEIDAPVTEGMSGGPTVALDGKVIGVNSFSPVGEPQPFNFVAPAGNLTALLAGKGVKATLGPADVFYRKGLGEYFSGHYTGAIDDFDKALAMSPDYPGLVELKTSAVNLRQRYGDVSVLSGTTLMWYVIGEVALVLAAGGGLTLLVVRRRWRLFAPAKAPGVQLISPGDGDTVKPIRARRGIKTGAARLIGVAPAHKPAEPHFCASCGAEHHPAEKFCPNCGAEILPGDSPVGSDRTG</sequence>
<keyword evidence="3" id="KW-0812">Transmembrane</keyword>
<keyword evidence="3" id="KW-0472">Membrane</keyword>
<dbReference type="Proteomes" id="UP001564760">
    <property type="component" value="Unassembled WGS sequence"/>
</dbReference>
<evidence type="ECO:0000313" key="6">
    <source>
        <dbReference type="Proteomes" id="UP001564760"/>
    </source>
</evidence>
<keyword evidence="4" id="KW-0732">Signal</keyword>
<evidence type="ECO:0000313" key="5">
    <source>
        <dbReference type="EMBL" id="MEY8018108.1"/>
    </source>
</evidence>
<dbReference type="SUPFAM" id="SSF50494">
    <property type="entry name" value="Trypsin-like serine proteases"/>
    <property type="match status" value="1"/>
</dbReference>
<accession>A0ABV4C7C5</accession>
<keyword evidence="1" id="KW-0802">TPR repeat</keyword>
<evidence type="ECO:0000256" key="4">
    <source>
        <dbReference type="SAM" id="SignalP"/>
    </source>
</evidence>
<feature type="transmembrane region" description="Helical" evidence="3">
    <location>
        <begin position="378"/>
        <end position="401"/>
    </location>
</feature>
<dbReference type="InterPro" id="IPR009003">
    <property type="entry name" value="Peptidase_S1_PA"/>
</dbReference>
<dbReference type="Gene3D" id="2.40.10.120">
    <property type="match status" value="1"/>
</dbReference>
<name>A0ABV4C7C5_9MYCO</name>
<protein>
    <submittedName>
        <fullName evidence="5">Trypsin-like peptidase domain-containing protein</fullName>
    </submittedName>
</protein>
<feature type="region of interest" description="Disordered" evidence="2">
    <location>
        <begin position="228"/>
        <end position="249"/>
    </location>
</feature>